<proteinExistence type="predicted"/>
<keyword evidence="3" id="KW-1185">Reference proteome</keyword>
<dbReference type="InterPro" id="IPR050942">
    <property type="entry name" value="F-box_BR-signaling"/>
</dbReference>
<organism evidence="2 3">
    <name type="scientific">Carex littledalei</name>
    <dbReference type="NCBI Taxonomy" id="544730"/>
    <lineage>
        <taxon>Eukaryota</taxon>
        <taxon>Viridiplantae</taxon>
        <taxon>Streptophyta</taxon>
        <taxon>Embryophyta</taxon>
        <taxon>Tracheophyta</taxon>
        <taxon>Spermatophyta</taxon>
        <taxon>Magnoliopsida</taxon>
        <taxon>Liliopsida</taxon>
        <taxon>Poales</taxon>
        <taxon>Cyperaceae</taxon>
        <taxon>Cyperoideae</taxon>
        <taxon>Cariceae</taxon>
        <taxon>Carex</taxon>
        <taxon>Carex subgen. Euthyceras</taxon>
    </lineage>
</organism>
<dbReference type="Proteomes" id="UP000623129">
    <property type="component" value="Unassembled WGS sequence"/>
</dbReference>
<dbReference type="SUPFAM" id="SSF81383">
    <property type="entry name" value="F-box domain"/>
    <property type="match status" value="1"/>
</dbReference>
<name>A0A833QT57_9POAL</name>
<protein>
    <submittedName>
        <fullName evidence="2">F-box protein</fullName>
    </submittedName>
</protein>
<dbReference type="InterPro" id="IPR005174">
    <property type="entry name" value="KIB1-4_b-propeller"/>
</dbReference>
<dbReference type="EMBL" id="SWLB01000012">
    <property type="protein sequence ID" value="KAF3332140.1"/>
    <property type="molecule type" value="Genomic_DNA"/>
</dbReference>
<dbReference type="AlphaFoldDB" id="A0A833QT57"/>
<reference evidence="2" key="1">
    <citation type="submission" date="2020-01" db="EMBL/GenBank/DDBJ databases">
        <title>Genome sequence of Kobresia littledalei, the first chromosome-level genome in the family Cyperaceae.</title>
        <authorList>
            <person name="Qu G."/>
        </authorList>
    </citation>
    <scope>NUCLEOTIDE SEQUENCE</scope>
    <source>
        <strain evidence="2">C.B.Clarke</strain>
        <tissue evidence="2">Leaf</tissue>
    </source>
</reference>
<evidence type="ECO:0000259" key="1">
    <source>
        <dbReference type="Pfam" id="PF03478"/>
    </source>
</evidence>
<accession>A0A833QT57</accession>
<dbReference type="PANTHER" id="PTHR44259:SF114">
    <property type="entry name" value="OS06G0707300 PROTEIN"/>
    <property type="match status" value="1"/>
</dbReference>
<dbReference type="Pfam" id="PF03478">
    <property type="entry name" value="Beta-prop_KIB1-4"/>
    <property type="match status" value="1"/>
</dbReference>
<evidence type="ECO:0000313" key="2">
    <source>
        <dbReference type="EMBL" id="KAF3332140.1"/>
    </source>
</evidence>
<evidence type="ECO:0000313" key="3">
    <source>
        <dbReference type="Proteomes" id="UP000623129"/>
    </source>
</evidence>
<dbReference type="InterPro" id="IPR036047">
    <property type="entry name" value="F-box-like_dom_sf"/>
</dbReference>
<gene>
    <name evidence="2" type="ORF">FCM35_KLT03546</name>
</gene>
<feature type="domain" description="KIB1-4 beta-propeller" evidence="1">
    <location>
        <begin position="75"/>
        <end position="332"/>
    </location>
</feature>
<comment type="caution">
    <text evidence="2">The sequence shown here is derived from an EMBL/GenBank/DDBJ whole genome shotgun (WGS) entry which is preliminary data.</text>
</comment>
<sequence length="365" mass="42017">MVEEKKAAIETETERNWTDLLPELFSLILKKLPEISNFVRCRAVCKTWRLSSSVSDLPPQFPWIVKVSEGPDLEFYSIALKNLYTIHAHCLSGKRHFGSTSGNILTGQFGNSDTFSLLNPLSNSEVSLPVLNECDLFMLPHIFSWYNPLSFRSDDYVFITECEGSVVGCKPGDDRWNIIRPVHGSQYHCYYFKDLFFRVDSYTGFTKIMDISSHKELYDVPPTKYGINSNISFRGPYLVESCGEILSVCHNQSNKWMDFKFSIHRLEFGNGKGNPCWVELSSIGDRILFFEIAVPYGRGFWLRASDFTGFKGNCIYFINRLHAIRSGYIHMYDIENSETILIDTPFAPFDLKNHITWFMPTLNLI</sequence>
<dbReference type="PANTHER" id="PTHR44259">
    <property type="entry name" value="OS07G0183000 PROTEIN-RELATED"/>
    <property type="match status" value="1"/>
</dbReference>
<dbReference type="OrthoDB" id="692435at2759"/>